<evidence type="ECO:0000259" key="18">
    <source>
        <dbReference type="PROSITE" id="PS50901"/>
    </source>
</evidence>
<dbReference type="SMART" id="SM00843">
    <property type="entry name" value="Ftsk_gamma"/>
    <property type="match status" value="1"/>
</dbReference>
<dbReference type="InterPro" id="IPR036388">
    <property type="entry name" value="WH-like_DNA-bd_sf"/>
</dbReference>
<dbReference type="GO" id="GO:0051301">
    <property type="term" value="P:cell division"/>
    <property type="evidence" value="ECO:0007669"/>
    <property type="project" value="UniProtKB-KW"/>
</dbReference>
<keyword evidence="11 17" id="KW-0472">Membrane</keyword>
<evidence type="ECO:0000256" key="14">
    <source>
        <dbReference type="ARBA" id="ARBA00025923"/>
    </source>
</evidence>
<name>A0A1R4IMQ5_9MICC</name>
<dbReference type="Pfam" id="PF01580">
    <property type="entry name" value="FtsK_SpoIIIE"/>
    <property type="match status" value="1"/>
</dbReference>
<dbReference type="InterPro" id="IPR003593">
    <property type="entry name" value="AAA+_ATPase"/>
</dbReference>
<reference evidence="19 20" key="1">
    <citation type="submission" date="2017-02" db="EMBL/GenBank/DDBJ databases">
        <authorList>
            <person name="Peterson S.W."/>
        </authorList>
    </citation>
    <scope>NUCLEOTIDE SEQUENCE [LARGE SCALE GENOMIC DNA]</scope>
    <source>
        <strain evidence="19 20">2B3F</strain>
    </source>
</reference>
<feature type="domain" description="FtsK" evidence="18">
    <location>
        <begin position="632"/>
        <end position="832"/>
    </location>
</feature>
<keyword evidence="10" id="KW-0238">DNA-binding</keyword>
<feature type="binding site" evidence="15">
    <location>
        <begin position="649"/>
        <end position="656"/>
    </location>
    <ligand>
        <name>ATP</name>
        <dbReference type="ChEBI" id="CHEBI:30616"/>
    </ligand>
</feature>
<feature type="region of interest" description="Disordered" evidence="16">
    <location>
        <begin position="499"/>
        <end position="518"/>
    </location>
</feature>
<dbReference type="RefSeq" id="WP_087133636.1">
    <property type="nucleotide sequence ID" value="NZ_FUKP01000020.1"/>
</dbReference>
<evidence type="ECO:0000256" key="4">
    <source>
        <dbReference type="ARBA" id="ARBA00022618"/>
    </source>
</evidence>
<keyword evidence="12" id="KW-0131">Cell cycle</keyword>
<gene>
    <name evidence="19" type="ORF">FM125_03365</name>
</gene>
<feature type="transmembrane region" description="Helical" evidence="17">
    <location>
        <begin position="152"/>
        <end position="177"/>
    </location>
</feature>
<dbReference type="InterPro" id="IPR050206">
    <property type="entry name" value="FtsK/SpoIIIE/SftA"/>
</dbReference>
<feature type="transmembrane region" description="Helical" evidence="17">
    <location>
        <begin position="115"/>
        <end position="140"/>
    </location>
</feature>
<comment type="function">
    <text evidence="13">Essential cell division protein that coordinates cell division and chromosome segregation. The N-terminus is involved in assembly of the cell-division machinery. The C-terminus functions as a DNA motor that moves dsDNA in an ATP-dependent manner towards the dif recombination site, which is located within the replication terminus region. Required for activation of the Xer recombinase, allowing activation of chromosome unlinking by recombination.</text>
</comment>
<sequence>MATRTSPARSSSSSTRSRSGSRRSGGSTRGKGATTKTTVDLDRPPLPVRVLHAIWMALATPVGAVVRKLGPDVRIPREDRRDGTGFLLVLLAALVAAVEWWGLRDVTEFGRIVNAVVAGTVGWFAFLVPFVLVIIAVRCFRTPTEHRTNGRIIIGLLVATVAGSGIAHLAGGLPSAAESFEDMLRAGGMVGYLATSPLASLLTAVPVWAVMIALAFFSLLIITATPLGAIGERLRAGYAWLTGQDPQAAAEIARERKAARRARREGHADEDGTEGSEGRTHPDHDQSYLDSTSRTADAPAPARRPGLFARLFGRGRRAEEPVEPEYTQTRAYDSALVDEDETAAVPADEQPTQALSRPLDDAGRRSGSHVFDAAADFPEAEDEAAGPDTEELPAVPAGVKRPTAADRALEQVREHARAQQASRPAEAGASARPVAKHAGEDWTDASGEADADGRGPSSSADAAGAPAVQSVSTPEPVPAVPSVPAKTEQLELGGDVSYTLPESSLLPAGPAPKERSESNDRIVEALTTCFQEFKVDAKVTGFSRGPTVTRYEVHVAPGTKVEKVTALEKNIAYAVASSDVRILSPIPGKSAIGIEIPNTDKEVVVLGDVLRSQAAQRNEHPMIMGVGKDVEGGYVVANLAKMPHMLVAGATGAGKSSFVNSMITSILMRATPDDVRMVMVDPKRVELTAYEGVPHLVTPIITNPKKAAEALQWVVKEMDTRYDDLAAFGFKHIDDFNKAVRAGKVQLPPDSKRQLRPYPYLLVIVDELADLMMVAPRDVEDAIVRITQLARAAGIHLVLATQRPSVDVVTGLIKANVPSRMAFATSSVTDSRVVLDQPGAEKLLGQGDALFLPMGKSKPMRVQGAWVNESEIHAVVEHVKSQMQVQYRDDVVPEKAEKVIDEDIGDDLDLLLQAVELVVTTQFGSTSMLQRKLRVGFAKAGRLMDLMESRGVVGPSEGSKARDVLVKPDELAGVLATISGDAPPEPAPAPAAEAPSGGAGAGAGAAGGDGARDLVAEDLDNRPQAQQWHDEDDAEGSEDAWQLTGR</sequence>
<dbReference type="Pfam" id="PF13491">
    <property type="entry name" value="FtsK_4TM"/>
    <property type="match status" value="1"/>
</dbReference>
<dbReference type="InterPro" id="IPR018541">
    <property type="entry name" value="Ftsk_gamma"/>
</dbReference>
<evidence type="ECO:0000256" key="1">
    <source>
        <dbReference type="ARBA" id="ARBA00004651"/>
    </source>
</evidence>
<feature type="compositionally biased region" description="Basic and acidic residues" evidence="16">
    <location>
        <begin position="1010"/>
        <end position="1021"/>
    </location>
</feature>
<dbReference type="GO" id="GO:0005886">
    <property type="term" value="C:plasma membrane"/>
    <property type="evidence" value="ECO:0007669"/>
    <property type="project" value="UniProtKB-SubCell"/>
</dbReference>
<feature type="compositionally biased region" description="Low complexity" evidence="16">
    <location>
        <begin position="1"/>
        <end position="38"/>
    </location>
</feature>
<evidence type="ECO:0000256" key="15">
    <source>
        <dbReference type="PROSITE-ProRule" id="PRU00289"/>
    </source>
</evidence>
<dbReference type="Gene3D" id="3.30.980.40">
    <property type="match status" value="1"/>
</dbReference>
<feature type="compositionally biased region" description="Low complexity" evidence="16">
    <location>
        <begin position="454"/>
        <end position="474"/>
    </location>
</feature>
<comment type="subunit">
    <text evidence="14">Homohexamer. Forms a ring that surrounds DNA.</text>
</comment>
<dbReference type="GO" id="GO:0005524">
    <property type="term" value="F:ATP binding"/>
    <property type="evidence" value="ECO:0007669"/>
    <property type="project" value="UniProtKB-UniRule"/>
</dbReference>
<dbReference type="SMART" id="SM00382">
    <property type="entry name" value="AAA"/>
    <property type="match status" value="1"/>
</dbReference>
<feature type="compositionally biased region" description="Acidic residues" evidence="16">
    <location>
        <begin position="378"/>
        <end position="391"/>
    </location>
</feature>
<organism evidence="19 20">
    <name type="scientific">Micrococcus lylae</name>
    <dbReference type="NCBI Taxonomy" id="1273"/>
    <lineage>
        <taxon>Bacteria</taxon>
        <taxon>Bacillati</taxon>
        <taxon>Actinomycetota</taxon>
        <taxon>Actinomycetes</taxon>
        <taxon>Micrococcales</taxon>
        <taxon>Micrococcaceae</taxon>
        <taxon>Micrococcus</taxon>
    </lineage>
</organism>
<feature type="compositionally biased region" description="Low complexity" evidence="16">
    <location>
        <begin position="294"/>
        <end position="312"/>
    </location>
</feature>
<dbReference type="EMBL" id="FUKP01000020">
    <property type="protein sequence ID" value="SJN20975.1"/>
    <property type="molecule type" value="Genomic_DNA"/>
</dbReference>
<evidence type="ECO:0000256" key="11">
    <source>
        <dbReference type="ARBA" id="ARBA00023136"/>
    </source>
</evidence>
<evidence type="ECO:0000256" key="12">
    <source>
        <dbReference type="ARBA" id="ARBA00023306"/>
    </source>
</evidence>
<keyword evidence="5 17" id="KW-0812">Transmembrane</keyword>
<keyword evidence="8 15" id="KW-0067">ATP-binding</keyword>
<comment type="subcellular location">
    <subcellularLocation>
        <location evidence="1">Cell membrane</location>
        <topology evidence="1">Multi-pass membrane protein</topology>
    </subcellularLocation>
</comment>
<feature type="compositionally biased region" description="Gly residues" evidence="16">
    <location>
        <begin position="997"/>
        <end position="1009"/>
    </location>
</feature>
<evidence type="ECO:0000256" key="17">
    <source>
        <dbReference type="SAM" id="Phobius"/>
    </source>
</evidence>
<feature type="transmembrane region" description="Helical" evidence="17">
    <location>
        <begin position="197"/>
        <end position="225"/>
    </location>
</feature>
<dbReference type="GO" id="GO:0007059">
    <property type="term" value="P:chromosome segregation"/>
    <property type="evidence" value="ECO:0007669"/>
    <property type="project" value="UniProtKB-KW"/>
</dbReference>
<dbReference type="CDD" id="cd01127">
    <property type="entry name" value="TrwB_TraG_TraD_VirD4"/>
    <property type="match status" value="1"/>
</dbReference>
<dbReference type="SUPFAM" id="SSF46785">
    <property type="entry name" value="Winged helix' DNA-binding domain"/>
    <property type="match status" value="1"/>
</dbReference>
<feature type="region of interest" description="Disordered" evidence="16">
    <location>
        <begin position="1"/>
        <end position="41"/>
    </location>
</feature>
<evidence type="ECO:0000256" key="7">
    <source>
        <dbReference type="ARBA" id="ARBA00022829"/>
    </source>
</evidence>
<feature type="compositionally biased region" description="Basic and acidic residues" evidence="16">
    <location>
        <begin position="403"/>
        <end position="417"/>
    </location>
</feature>
<dbReference type="InterPro" id="IPR025199">
    <property type="entry name" value="FtsK_4TM"/>
</dbReference>
<feature type="compositionally biased region" description="Basic and acidic residues" evidence="16">
    <location>
        <begin position="265"/>
        <end position="287"/>
    </location>
</feature>
<dbReference type="InterPro" id="IPR036390">
    <property type="entry name" value="WH_DNA-bd_sf"/>
</dbReference>
<keyword evidence="3" id="KW-1003">Cell membrane</keyword>
<dbReference type="Gene3D" id="1.10.10.10">
    <property type="entry name" value="Winged helix-like DNA-binding domain superfamily/Winged helix DNA-binding domain"/>
    <property type="match status" value="1"/>
</dbReference>
<feature type="region of interest" description="Disordered" evidence="16">
    <location>
        <begin position="977"/>
        <end position="1046"/>
    </location>
</feature>
<dbReference type="InterPro" id="IPR041027">
    <property type="entry name" value="FtsK_alpha"/>
</dbReference>
<dbReference type="InterPro" id="IPR002543">
    <property type="entry name" value="FtsK_dom"/>
</dbReference>
<evidence type="ECO:0000256" key="6">
    <source>
        <dbReference type="ARBA" id="ARBA00022741"/>
    </source>
</evidence>
<dbReference type="InterPro" id="IPR027417">
    <property type="entry name" value="P-loop_NTPase"/>
</dbReference>
<evidence type="ECO:0000256" key="8">
    <source>
        <dbReference type="ARBA" id="ARBA00022840"/>
    </source>
</evidence>
<dbReference type="AlphaFoldDB" id="A0A1R4IMQ5"/>
<feature type="region of interest" description="Disordered" evidence="16">
    <location>
        <begin position="251"/>
        <end position="485"/>
    </location>
</feature>
<evidence type="ECO:0000256" key="5">
    <source>
        <dbReference type="ARBA" id="ARBA00022692"/>
    </source>
</evidence>
<keyword evidence="9 17" id="KW-1133">Transmembrane helix</keyword>
<dbReference type="PROSITE" id="PS50901">
    <property type="entry name" value="FTSK"/>
    <property type="match status" value="1"/>
</dbReference>
<dbReference type="Gene3D" id="3.40.50.300">
    <property type="entry name" value="P-loop containing nucleotide triphosphate hydrolases"/>
    <property type="match status" value="1"/>
</dbReference>
<keyword evidence="7" id="KW-0159">Chromosome partition</keyword>
<accession>A0A1R4IMQ5</accession>
<evidence type="ECO:0000256" key="16">
    <source>
        <dbReference type="SAM" id="MobiDB-lite"/>
    </source>
</evidence>
<dbReference type="PANTHER" id="PTHR22683">
    <property type="entry name" value="SPORULATION PROTEIN RELATED"/>
    <property type="match status" value="1"/>
</dbReference>
<evidence type="ECO:0000256" key="2">
    <source>
        <dbReference type="ARBA" id="ARBA00006474"/>
    </source>
</evidence>
<dbReference type="SUPFAM" id="SSF52540">
    <property type="entry name" value="P-loop containing nucleoside triphosphate hydrolases"/>
    <property type="match status" value="1"/>
</dbReference>
<evidence type="ECO:0000313" key="20">
    <source>
        <dbReference type="Proteomes" id="UP000196230"/>
    </source>
</evidence>
<comment type="similarity">
    <text evidence="2">Belongs to the FtsK/SpoIIIE/SftA family.</text>
</comment>
<dbReference type="Pfam" id="PF17854">
    <property type="entry name" value="FtsK_alpha"/>
    <property type="match status" value="1"/>
</dbReference>
<evidence type="ECO:0000256" key="10">
    <source>
        <dbReference type="ARBA" id="ARBA00023125"/>
    </source>
</evidence>
<evidence type="ECO:0000256" key="9">
    <source>
        <dbReference type="ARBA" id="ARBA00022989"/>
    </source>
</evidence>
<proteinExistence type="inferred from homology"/>
<evidence type="ECO:0000256" key="13">
    <source>
        <dbReference type="ARBA" id="ARBA00024986"/>
    </source>
</evidence>
<feature type="compositionally biased region" description="Acidic residues" evidence="16">
    <location>
        <begin position="441"/>
        <end position="450"/>
    </location>
</feature>
<keyword evidence="6 15" id="KW-0547">Nucleotide-binding</keyword>
<evidence type="ECO:0000313" key="19">
    <source>
        <dbReference type="EMBL" id="SJN20975.1"/>
    </source>
</evidence>
<protein>
    <submittedName>
        <fullName evidence="19">Cell division protein FtsK</fullName>
    </submittedName>
</protein>
<dbReference type="Pfam" id="PF09397">
    <property type="entry name" value="FtsK_gamma"/>
    <property type="match status" value="1"/>
</dbReference>
<evidence type="ECO:0000256" key="3">
    <source>
        <dbReference type="ARBA" id="ARBA00022475"/>
    </source>
</evidence>
<feature type="transmembrane region" description="Helical" evidence="17">
    <location>
        <begin position="86"/>
        <end position="103"/>
    </location>
</feature>
<keyword evidence="4 19" id="KW-0132">Cell division</keyword>
<dbReference type="Proteomes" id="UP000196230">
    <property type="component" value="Unassembled WGS sequence"/>
</dbReference>
<dbReference type="PANTHER" id="PTHR22683:SF41">
    <property type="entry name" value="DNA TRANSLOCASE FTSK"/>
    <property type="match status" value="1"/>
</dbReference>
<dbReference type="GO" id="GO:0003677">
    <property type="term" value="F:DNA binding"/>
    <property type="evidence" value="ECO:0007669"/>
    <property type="project" value="UniProtKB-KW"/>
</dbReference>